<reference evidence="3" key="2">
    <citation type="submission" date="2020-09" db="EMBL/GenBank/DDBJ databases">
        <authorList>
            <person name="Sun Q."/>
            <person name="Zhou Y."/>
        </authorList>
    </citation>
    <scope>NUCLEOTIDE SEQUENCE</scope>
    <source>
        <strain evidence="3">CGMCC 1.15290</strain>
    </source>
</reference>
<accession>A0A917MZ39</accession>
<dbReference type="SUPFAM" id="SSF55120">
    <property type="entry name" value="Pseudouridine synthase"/>
    <property type="match status" value="1"/>
</dbReference>
<sequence>MSVSGHRYFVLNKPYNMVSQFVSSHAVPLLSELDFPFPEGTHAIGRLDGNSEGMLLLTTNKKVTRLLFQGEVPHKRTYLVKVAHAVQPETVELLRKGIPISASDGGWYTTAPCEVDIVPEPADLFHHAFETPDFIPHTWLRISLTEGRYHQVRKMVAAVRHKCKRLIRTEIEDLTLGSLQPGEVQEWDEMLFFERLKIANWQ</sequence>
<dbReference type="AlphaFoldDB" id="A0A917MZ39"/>
<dbReference type="RefSeq" id="WP_188958075.1">
    <property type="nucleotide sequence ID" value="NZ_BMIB01000006.1"/>
</dbReference>
<dbReference type="PANTHER" id="PTHR47683:SF2">
    <property type="entry name" value="RNA-BINDING S4 DOMAIN-CONTAINING PROTEIN"/>
    <property type="match status" value="1"/>
</dbReference>
<gene>
    <name evidence="3" type="ORF">GCM10011379_51800</name>
</gene>
<dbReference type="Gene3D" id="3.30.70.580">
    <property type="entry name" value="Pseudouridine synthase I, catalytic domain, N-terminal subdomain"/>
    <property type="match status" value="1"/>
</dbReference>
<keyword evidence="4" id="KW-1185">Reference proteome</keyword>
<dbReference type="GO" id="GO:0003723">
    <property type="term" value="F:RNA binding"/>
    <property type="evidence" value="ECO:0007669"/>
    <property type="project" value="InterPro"/>
</dbReference>
<dbReference type="NCBIfam" id="TIGR00093">
    <property type="entry name" value="pseudouridine synthase"/>
    <property type="match status" value="1"/>
</dbReference>
<dbReference type="InterPro" id="IPR000748">
    <property type="entry name" value="PsdUridine_synth_RsuA/RluB/E/F"/>
</dbReference>
<evidence type="ECO:0000313" key="4">
    <source>
        <dbReference type="Proteomes" id="UP000627292"/>
    </source>
</evidence>
<keyword evidence="1" id="KW-0413">Isomerase</keyword>
<dbReference type="PANTHER" id="PTHR47683">
    <property type="entry name" value="PSEUDOURIDINE SYNTHASE FAMILY PROTEIN-RELATED"/>
    <property type="match status" value="1"/>
</dbReference>
<dbReference type="GO" id="GO:0009982">
    <property type="term" value="F:pseudouridine synthase activity"/>
    <property type="evidence" value="ECO:0007669"/>
    <property type="project" value="InterPro"/>
</dbReference>
<dbReference type="Proteomes" id="UP000627292">
    <property type="component" value="Unassembled WGS sequence"/>
</dbReference>
<dbReference type="GO" id="GO:0006396">
    <property type="term" value="P:RNA processing"/>
    <property type="evidence" value="ECO:0007669"/>
    <property type="project" value="UniProtKB-ARBA"/>
</dbReference>
<reference evidence="3" key="1">
    <citation type="journal article" date="2014" name="Int. J. Syst. Evol. Microbiol.">
        <title>Complete genome sequence of Corynebacterium casei LMG S-19264T (=DSM 44701T), isolated from a smear-ripened cheese.</title>
        <authorList>
            <consortium name="US DOE Joint Genome Institute (JGI-PGF)"/>
            <person name="Walter F."/>
            <person name="Albersmeier A."/>
            <person name="Kalinowski J."/>
            <person name="Ruckert C."/>
        </authorList>
    </citation>
    <scope>NUCLEOTIDE SEQUENCE</scope>
    <source>
        <strain evidence="3">CGMCC 1.15290</strain>
    </source>
</reference>
<evidence type="ECO:0000313" key="3">
    <source>
        <dbReference type="EMBL" id="GGH80636.1"/>
    </source>
</evidence>
<proteinExistence type="predicted"/>
<dbReference type="Pfam" id="PF00849">
    <property type="entry name" value="PseudoU_synth_2"/>
    <property type="match status" value="1"/>
</dbReference>
<evidence type="ECO:0000259" key="2">
    <source>
        <dbReference type="Pfam" id="PF00849"/>
    </source>
</evidence>
<dbReference type="EMBL" id="BMIB01000006">
    <property type="protein sequence ID" value="GGH80636.1"/>
    <property type="molecule type" value="Genomic_DNA"/>
</dbReference>
<dbReference type="Gene3D" id="3.30.70.1560">
    <property type="entry name" value="Alpha-L RNA-binding motif"/>
    <property type="match status" value="1"/>
</dbReference>
<organism evidence="3 4">
    <name type="scientific">Filimonas zeae</name>
    <dbReference type="NCBI Taxonomy" id="1737353"/>
    <lineage>
        <taxon>Bacteria</taxon>
        <taxon>Pseudomonadati</taxon>
        <taxon>Bacteroidota</taxon>
        <taxon>Chitinophagia</taxon>
        <taxon>Chitinophagales</taxon>
        <taxon>Chitinophagaceae</taxon>
        <taxon>Filimonas</taxon>
    </lineage>
</organism>
<feature type="domain" description="Pseudouridine synthase RsuA/RluA-like" evidence="2">
    <location>
        <begin position="8"/>
        <end position="158"/>
    </location>
</feature>
<name>A0A917MZ39_9BACT</name>
<protein>
    <submittedName>
        <fullName evidence="3">Pseudouridine synthase</fullName>
    </submittedName>
</protein>
<dbReference type="InterPro" id="IPR020094">
    <property type="entry name" value="TruA/RsuA/RluB/E/F_N"/>
</dbReference>
<evidence type="ECO:0000256" key="1">
    <source>
        <dbReference type="ARBA" id="ARBA00023235"/>
    </source>
</evidence>
<dbReference type="InterPro" id="IPR042092">
    <property type="entry name" value="PsdUridine_s_RsuA/RluB/E/F_cat"/>
</dbReference>
<comment type="caution">
    <text evidence="3">The sequence shown here is derived from an EMBL/GenBank/DDBJ whole genome shotgun (WGS) entry which is preliminary data.</text>
</comment>
<dbReference type="InterPro" id="IPR020103">
    <property type="entry name" value="PsdUridine_synth_cat_dom_sf"/>
</dbReference>
<dbReference type="GO" id="GO:0140098">
    <property type="term" value="F:catalytic activity, acting on RNA"/>
    <property type="evidence" value="ECO:0007669"/>
    <property type="project" value="UniProtKB-ARBA"/>
</dbReference>
<dbReference type="GO" id="GO:0001522">
    <property type="term" value="P:pseudouridine synthesis"/>
    <property type="evidence" value="ECO:0007669"/>
    <property type="project" value="InterPro"/>
</dbReference>
<dbReference type="InterPro" id="IPR006145">
    <property type="entry name" value="PsdUridine_synth_RsuA/RluA"/>
</dbReference>
<dbReference type="InterPro" id="IPR050343">
    <property type="entry name" value="RsuA_PseudoU_synthase"/>
</dbReference>